<evidence type="ECO:0000313" key="2">
    <source>
        <dbReference type="EMBL" id="RBO92774.1"/>
    </source>
</evidence>
<feature type="transmembrane region" description="Helical" evidence="1">
    <location>
        <begin position="86"/>
        <end position="107"/>
    </location>
</feature>
<dbReference type="STRING" id="1210090.GCA_001613185_02581"/>
<feature type="transmembrane region" description="Helical" evidence="1">
    <location>
        <begin position="188"/>
        <end position="211"/>
    </location>
</feature>
<accession>A0A366DU38</accession>
<dbReference type="Pfam" id="PF05552">
    <property type="entry name" value="MS_channel_1st_1"/>
    <property type="match status" value="1"/>
</dbReference>
<dbReference type="EMBL" id="QNRE01000003">
    <property type="protein sequence ID" value="RBO92774.1"/>
    <property type="molecule type" value="Genomic_DNA"/>
</dbReference>
<organism evidence="2 3">
    <name type="scientific">Nocardia puris</name>
    <dbReference type="NCBI Taxonomy" id="208602"/>
    <lineage>
        <taxon>Bacteria</taxon>
        <taxon>Bacillati</taxon>
        <taxon>Actinomycetota</taxon>
        <taxon>Actinomycetes</taxon>
        <taxon>Mycobacteriales</taxon>
        <taxon>Nocardiaceae</taxon>
        <taxon>Nocardia</taxon>
    </lineage>
</organism>
<gene>
    <name evidence="2" type="ORF">DFR74_103420</name>
</gene>
<protein>
    <submittedName>
        <fullName evidence="2">Putative transporter (Transmembrane protein)</fullName>
    </submittedName>
</protein>
<keyword evidence="1 2" id="KW-0812">Transmembrane</keyword>
<name>A0A366DU38_9NOCA</name>
<dbReference type="AlphaFoldDB" id="A0A366DU38"/>
<feature type="transmembrane region" description="Helical" evidence="1">
    <location>
        <begin position="36"/>
        <end position="65"/>
    </location>
</feature>
<feature type="transmembrane region" description="Helical" evidence="1">
    <location>
        <begin position="119"/>
        <end position="139"/>
    </location>
</feature>
<reference evidence="2 3" key="1">
    <citation type="submission" date="2018-06" db="EMBL/GenBank/DDBJ databases">
        <title>Genomic Encyclopedia of Type Strains, Phase IV (KMG-IV): sequencing the most valuable type-strain genomes for metagenomic binning, comparative biology and taxonomic classification.</title>
        <authorList>
            <person name="Goeker M."/>
        </authorList>
    </citation>
    <scope>NUCLEOTIDE SEQUENCE [LARGE SCALE GENOMIC DNA]</scope>
    <source>
        <strain evidence="2 3">DSM 44599</strain>
    </source>
</reference>
<keyword evidence="3" id="KW-1185">Reference proteome</keyword>
<keyword evidence="1" id="KW-1133">Transmembrane helix</keyword>
<sequence>MLGIVGFRRDGPVHTSRSGVDPEWGFAEAWGSVATFLTMVAGFLAILLAGWFVARAVAAIVTCVLRLTGFDRLVRGLPYGHRATGLLTAASAGTVLLVALWLGLGVFGPTAVGALLGDVVAWLPRCAAAIVLAVVAAVVGQEVRLIVTSMVGAPPYGRILGRFAAVLVWGAGAVAALALIGVPASVTVPILVTVLVTVGATLAVAIGGGLIRPADSITPSRRAFR</sequence>
<feature type="transmembrane region" description="Helical" evidence="1">
    <location>
        <begin position="159"/>
        <end position="182"/>
    </location>
</feature>
<keyword evidence="1" id="KW-0472">Membrane</keyword>
<dbReference type="InterPro" id="IPR008910">
    <property type="entry name" value="MSC_TM_helix"/>
</dbReference>
<evidence type="ECO:0000313" key="3">
    <source>
        <dbReference type="Proteomes" id="UP000252586"/>
    </source>
</evidence>
<evidence type="ECO:0000256" key="1">
    <source>
        <dbReference type="SAM" id="Phobius"/>
    </source>
</evidence>
<comment type="caution">
    <text evidence="2">The sequence shown here is derived from an EMBL/GenBank/DDBJ whole genome shotgun (WGS) entry which is preliminary data.</text>
</comment>
<proteinExistence type="predicted"/>
<dbReference type="Proteomes" id="UP000252586">
    <property type="component" value="Unassembled WGS sequence"/>
</dbReference>